<evidence type="ECO:0000313" key="2">
    <source>
        <dbReference type="Proteomes" id="UP000095284"/>
    </source>
</evidence>
<reference evidence="3" key="1">
    <citation type="submission" date="2016-11" db="UniProtKB">
        <authorList>
            <consortium name="WormBaseParasite"/>
        </authorList>
    </citation>
    <scope>IDENTIFICATION</scope>
</reference>
<evidence type="ECO:0000313" key="3">
    <source>
        <dbReference type="WBParaSite" id="BXY_1523600.1"/>
    </source>
</evidence>
<keyword evidence="1" id="KW-0732">Signal</keyword>
<proteinExistence type="predicted"/>
<sequence length="88" mass="9773">MHLWLLFFCWRRGNSTGVGPFMPWGTSFFRSRKRPPRVRIVLGGMKDGADRTLLTGPLPGQAQRAWLHGKVDVIRPGPPKSGSLSICG</sequence>
<protein>
    <submittedName>
        <fullName evidence="3">Secreted protein</fullName>
    </submittedName>
</protein>
<evidence type="ECO:0000256" key="1">
    <source>
        <dbReference type="SAM" id="SignalP"/>
    </source>
</evidence>
<dbReference type="Proteomes" id="UP000095284">
    <property type="component" value="Unplaced"/>
</dbReference>
<name>A0A1I7SQC6_BURXY</name>
<accession>A0A1I7SQC6</accession>
<feature type="signal peptide" evidence="1">
    <location>
        <begin position="1"/>
        <end position="15"/>
    </location>
</feature>
<dbReference type="AlphaFoldDB" id="A0A1I7SQC6"/>
<feature type="chain" id="PRO_5012655932" evidence="1">
    <location>
        <begin position="16"/>
        <end position="88"/>
    </location>
</feature>
<organism evidence="2 3">
    <name type="scientific">Bursaphelenchus xylophilus</name>
    <name type="common">Pinewood nematode worm</name>
    <name type="synonym">Aphelenchoides xylophilus</name>
    <dbReference type="NCBI Taxonomy" id="6326"/>
    <lineage>
        <taxon>Eukaryota</taxon>
        <taxon>Metazoa</taxon>
        <taxon>Ecdysozoa</taxon>
        <taxon>Nematoda</taxon>
        <taxon>Chromadorea</taxon>
        <taxon>Rhabditida</taxon>
        <taxon>Tylenchina</taxon>
        <taxon>Tylenchomorpha</taxon>
        <taxon>Aphelenchoidea</taxon>
        <taxon>Aphelenchoididae</taxon>
        <taxon>Bursaphelenchus</taxon>
    </lineage>
</organism>
<dbReference type="WBParaSite" id="BXY_1523600.1">
    <property type="protein sequence ID" value="BXY_1523600.1"/>
    <property type="gene ID" value="BXY_1523600"/>
</dbReference>